<comment type="similarity">
    <text evidence="1 5">Belongs to the AlaDH/PNT family.</text>
</comment>
<dbReference type="Pfam" id="PF01262">
    <property type="entry name" value="AlaDh_PNT_C"/>
    <property type="match status" value="1"/>
</dbReference>
<evidence type="ECO:0000256" key="2">
    <source>
        <dbReference type="ARBA" id="ARBA00012897"/>
    </source>
</evidence>
<dbReference type="GO" id="GO:0042853">
    <property type="term" value="P:L-alanine catabolic process"/>
    <property type="evidence" value="ECO:0007669"/>
    <property type="project" value="InterPro"/>
</dbReference>
<dbReference type="SUPFAM" id="SSF52283">
    <property type="entry name" value="Formate/glycerate dehydrogenase catalytic domain-like"/>
    <property type="match status" value="1"/>
</dbReference>
<feature type="binding site" evidence="7">
    <location>
        <position position="219"/>
    </location>
    <ligand>
        <name>NAD(+)</name>
        <dbReference type="ChEBI" id="CHEBI:57540"/>
    </ligand>
</feature>
<feature type="binding site" evidence="7">
    <location>
        <position position="133"/>
    </location>
    <ligand>
        <name>NAD(+)</name>
        <dbReference type="ChEBI" id="CHEBI:57540"/>
    </ligand>
</feature>
<dbReference type="CDD" id="cd05305">
    <property type="entry name" value="L-AlaDH"/>
    <property type="match status" value="1"/>
</dbReference>
<evidence type="ECO:0000259" key="9">
    <source>
        <dbReference type="SMART" id="SM01002"/>
    </source>
</evidence>
<dbReference type="InterPro" id="IPR007698">
    <property type="entry name" value="AlaDH/PNT_NAD(H)-bd"/>
</dbReference>
<protein>
    <recommendedName>
        <fullName evidence="2 5">Alanine dehydrogenase</fullName>
        <ecNumber evidence="2 5">1.4.1.1</ecNumber>
    </recommendedName>
</protein>
<organism evidence="11 12">
    <name type="scientific">Candidatus Zymogenus saltonus</name>
    <dbReference type="NCBI Taxonomy" id="2844893"/>
    <lineage>
        <taxon>Bacteria</taxon>
        <taxon>Deltaproteobacteria</taxon>
        <taxon>Candidatus Zymogenia</taxon>
        <taxon>Candidatus Zymogeniales</taxon>
        <taxon>Candidatus Zymogenaceae</taxon>
        <taxon>Candidatus Zymogenus</taxon>
    </lineage>
</organism>
<dbReference type="EC" id="1.4.1.1" evidence="2 5"/>
<dbReference type="InterPro" id="IPR007886">
    <property type="entry name" value="AlaDH/PNT_N"/>
</dbReference>
<dbReference type="NCBIfam" id="TIGR00518">
    <property type="entry name" value="alaDH"/>
    <property type="match status" value="1"/>
</dbReference>
<feature type="domain" description="Alanine dehydrogenase/pyridine nucleotide transhydrogenase NAD(H)-binding" evidence="9">
    <location>
        <begin position="148"/>
        <end position="296"/>
    </location>
</feature>
<name>A0A9D8K9L5_9DELT</name>
<evidence type="ECO:0000256" key="4">
    <source>
        <dbReference type="ARBA" id="ARBA00023027"/>
    </source>
</evidence>
<evidence type="ECO:0000256" key="1">
    <source>
        <dbReference type="ARBA" id="ARBA00005689"/>
    </source>
</evidence>
<dbReference type="PANTHER" id="PTHR42795:SF1">
    <property type="entry name" value="ALANINE DEHYDROGENASE"/>
    <property type="match status" value="1"/>
</dbReference>
<dbReference type="Proteomes" id="UP000809273">
    <property type="component" value="Unassembled WGS sequence"/>
</dbReference>
<dbReference type="GO" id="GO:0000166">
    <property type="term" value="F:nucleotide binding"/>
    <property type="evidence" value="ECO:0007669"/>
    <property type="project" value="UniProtKB-KW"/>
</dbReference>
<keyword evidence="8" id="KW-0479">Metal-binding</keyword>
<comment type="cofactor">
    <cofactor evidence="8">
        <name>Mg(2+)</name>
        <dbReference type="ChEBI" id="CHEBI:18420"/>
    </cofactor>
    <text evidence="8">Binds 1 Mg(2+) ion per subunit.</text>
</comment>
<keyword evidence="8" id="KW-0460">Magnesium</keyword>
<dbReference type="SUPFAM" id="SSF51735">
    <property type="entry name" value="NAD(P)-binding Rossmann-fold domains"/>
    <property type="match status" value="1"/>
</dbReference>
<comment type="catalytic activity">
    <reaction evidence="5">
        <text>L-alanine + NAD(+) + H2O = pyruvate + NH4(+) + NADH + H(+)</text>
        <dbReference type="Rhea" id="RHEA:18405"/>
        <dbReference type="ChEBI" id="CHEBI:15361"/>
        <dbReference type="ChEBI" id="CHEBI:15377"/>
        <dbReference type="ChEBI" id="CHEBI:15378"/>
        <dbReference type="ChEBI" id="CHEBI:28938"/>
        <dbReference type="ChEBI" id="CHEBI:57540"/>
        <dbReference type="ChEBI" id="CHEBI:57945"/>
        <dbReference type="ChEBI" id="CHEBI:57972"/>
        <dbReference type="EC" id="1.4.1.1"/>
    </reaction>
</comment>
<feature type="binding site" evidence="7">
    <location>
        <begin position="297"/>
        <end position="300"/>
    </location>
    <ligand>
        <name>NAD(+)</name>
        <dbReference type="ChEBI" id="CHEBI:57540"/>
    </ligand>
</feature>
<feature type="active site" description="Proton donor/acceptor" evidence="6">
    <location>
        <position position="95"/>
    </location>
</feature>
<dbReference type="FunFam" id="3.40.50.720:FF:000049">
    <property type="entry name" value="Alanine dehydrogenase"/>
    <property type="match status" value="1"/>
</dbReference>
<evidence type="ECO:0000259" key="10">
    <source>
        <dbReference type="SMART" id="SM01003"/>
    </source>
</evidence>
<keyword evidence="3 5" id="KW-0560">Oxidoreductase</keyword>
<gene>
    <name evidence="11" type="primary">ald</name>
    <name evidence="11" type="ORF">JW984_01450</name>
</gene>
<feature type="domain" description="Alanine dehydrogenase/pyridine nucleotide transhydrogenase N-terminal" evidence="10">
    <location>
        <begin position="4"/>
        <end position="136"/>
    </location>
</feature>
<proteinExistence type="inferred from homology"/>
<reference evidence="11" key="2">
    <citation type="submission" date="2021-01" db="EMBL/GenBank/DDBJ databases">
        <authorList>
            <person name="Hahn C.R."/>
            <person name="Youssef N.H."/>
            <person name="Elshahed M."/>
        </authorList>
    </citation>
    <scope>NUCLEOTIDE SEQUENCE</scope>
    <source>
        <strain evidence="11">Zod_Metabat.24</strain>
    </source>
</reference>
<dbReference type="Gene3D" id="3.40.50.720">
    <property type="entry name" value="NAD(P)-binding Rossmann-like Domain"/>
    <property type="match status" value="2"/>
</dbReference>
<feature type="binding site" evidence="8">
    <location>
        <position position="322"/>
    </location>
    <ligand>
        <name>Mg(2+)</name>
        <dbReference type="ChEBI" id="CHEBI:18420"/>
    </ligand>
</feature>
<comment type="caution">
    <text evidence="11">The sequence shown here is derived from an EMBL/GenBank/DDBJ whole genome shotgun (WGS) entry which is preliminary data.</text>
</comment>
<evidence type="ECO:0000256" key="6">
    <source>
        <dbReference type="PIRSR" id="PIRSR000183-1"/>
    </source>
</evidence>
<evidence type="ECO:0000256" key="8">
    <source>
        <dbReference type="PIRSR" id="PIRSR000183-4"/>
    </source>
</evidence>
<dbReference type="SMART" id="SM01003">
    <property type="entry name" value="AlaDh_PNT_N"/>
    <property type="match status" value="1"/>
</dbReference>
<dbReference type="InterPro" id="IPR008141">
    <property type="entry name" value="Ala_DH"/>
</dbReference>
<evidence type="ECO:0000313" key="12">
    <source>
        <dbReference type="Proteomes" id="UP000809273"/>
    </source>
</evidence>
<dbReference type="SMART" id="SM01002">
    <property type="entry name" value="AlaDh_PNT_C"/>
    <property type="match status" value="1"/>
</dbReference>
<dbReference type="PANTHER" id="PTHR42795">
    <property type="entry name" value="ALANINE DEHYDROGENASE"/>
    <property type="match status" value="1"/>
</dbReference>
<dbReference type="GO" id="GO:0046872">
    <property type="term" value="F:metal ion binding"/>
    <property type="evidence" value="ECO:0007669"/>
    <property type="project" value="UniProtKB-KW"/>
</dbReference>
<evidence type="ECO:0000256" key="7">
    <source>
        <dbReference type="PIRSR" id="PIRSR000183-3"/>
    </source>
</evidence>
<dbReference type="GO" id="GO:0005886">
    <property type="term" value="C:plasma membrane"/>
    <property type="evidence" value="ECO:0007669"/>
    <property type="project" value="TreeGrafter"/>
</dbReference>
<evidence type="ECO:0000313" key="11">
    <source>
        <dbReference type="EMBL" id="MBN1571840.1"/>
    </source>
</evidence>
<dbReference type="InterPro" id="IPR036291">
    <property type="entry name" value="NAD(P)-bd_dom_sf"/>
</dbReference>
<feature type="binding site" evidence="7">
    <location>
        <position position="202"/>
    </location>
    <ligand>
        <name>NAD(+)</name>
        <dbReference type="ChEBI" id="CHEBI:57540"/>
    </ligand>
</feature>
<accession>A0A9D8K9L5</accession>
<dbReference type="AlphaFoldDB" id="A0A9D8K9L5"/>
<feature type="binding site" evidence="7">
    <location>
        <position position="278"/>
    </location>
    <ligand>
        <name>NAD(+)</name>
        <dbReference type="ChEBI" id="CHEBI:57540"/>
    </ligand>
</feature>
<dbReference type="GO" id="GO:0000286">
    <property type="term" value="F:alanine dehydrogenase activity"/>
    <property type="evidence" value="ECO:0007669"/>
    <property type="project" value="UniProtKB-UniRule"/>
</dbReference>
<dbReference type="PIRSF" id="PIRSF000183">
    <property type="entry name" value="Alanine_dh"/>
    <property type="match status" value="1"/>
</dbReference>
<sequence>MIVGVPREVKEEEYRVAITQSGVSALTGRGHKVLIEKDAGLESGITDADYEEAGAKMVPSGKDVWEGAEFILKVREPEGLELDMLSGHLIFSYLHLAANEPLTKMLLKEKVTAIAYETVETKEGYLPLLAPMSQVCGRLSIQVGAYGLERTNGGSGVLLSGVAGVAPAKVTIIGGGVAGFNAAQVAVGMGAEVFLIGISPAKLKYTGDMLRGRAVTVMSNSANIEEHILDADLVVGAALIPGAKTPLLMSRDLVSRMKPGSVIVDLSIDQGGLAETSRPSSHKNPFYKDEGVIHYAVPNMPGAVPRTSSFALSGDNSTYVLEICDKGFEGAIGDNPDLKRGVNVHNGSVTHKGVAEALGLDLTEP</sequence>
<evidence type="ECO:0000256" key="5">
    <source>
        <dbReference type="PIRNR" id="PIRNR000183"/>
    </source>
</evidence>
<dbReference type="EMBL" id="JAFGIX010000007">
    <property type="protein sequence ID" value="MBN1571840.1"/>
    <property type="molecule type" value="Genomic_DNA"/>
</dbReference>
<dbReference type="Pfam" id="PF05222">
    <property type="entry name" value="AlaDh_PNT_N"/>
    <property type="match status" value="1"/>
</dbReference>
<reference evidence="11" key="1">
    <citation type="journal article" date="2021" name="Environ. Microbiol.">
        <title>Genomic characterization of three novel Desulfobacterota classes expand the metabolic and phylogenetic diversity of the phylum.</title>
        <authorList>
            <person name="Murphy C.L."/>
            <person name="Biggerstaff J."/>
            <person name="Eichhorn A."/>
            <person name="Ewing E."/>
            <person name="Shahan R."/>
            <person name="Soriano D."/>
            <person name="Stewart S."/>
            <person name="VanMol K."/>
            <person name="Walker R."/>
            <person name="Walters P."/>
            <person name="Elshahed M.S."/>
            <person name="Youssef N.H."/>
        </authorList>
    </citation>
    <scope>NUCLEOTIDE SEQUENCE</scope>
    <source>
        <strain evidence="11">Zod_Metabat.24</strain>
    </source>
</reference>
<evidence type="ECO:0000256" key="3">
    <source>
        <dbReference type="ARBA" id="ARBA00023002"/>
    </source>
</evidence>
<keyword evidence="4 5" id="KW-0520">NAD</keyword>
<keyword evidence="7" id="KW-0547">Nucleotide-binding</keyword>
<feature type="active site" description="Proton donor/acceptor" evidence="6">
    <location>
        <position position="269"/>
    </location>
</feature>